<name>A0A015V4P5_BACFG</name>
<dbReference type="EMBL" id="JGDB01000184">
    <property type="protein sequence ID" value="EXY90366.1"/>
    <property type="molecule type" value="Genomic_DNA"/>
</dbReference>
<dbReference type="NCBIfam" id="TIGR02675">
    <property type="entry name" value="tape_meas_nterm"/>
    <property type="match status" value="1"/>
</dbReference>
<protein>
    <submittedName>
        <fullName evidence="3">Tape measure domain protein</fullName>
    </submittedName>
</protein>
<dbReference type="Pfam" id="PF20155">
    <property type="entry name" value="TMP_3"/>
    <property type="match status" value="1"/>
</dbReference>
<sequence>MKPVEIEFLMRDRLSGGLDNARLKANLLDSTLKRVGLTVGAVFTVDKAIEFGKVMMDVRGQIDSFQISFDTLLGGKSKASAFFTEIKDFAVETPLMLDDLSKGAQMMLGFGVDSERVIPILKQIGDITMGDAERFNSMTLAFSQMYATGKLQGQDLLQMINAGFNPLLTISERTGKSVAQLKDEMSEGAVSAEMVAQAFADATAEGGKFHGMLEKQSEGVRGMKSNYEGAVDDMLNGLGTKFQDVYVDGLQMATAIVKNYDEVGKALVTCISIYGSYKAAVMAVHVAEKLRYQSTLVQMAGMTKMQAVTDILKAKTAALNKTMLANPYVLVTMAVVGLIAATVAYSKSCTVLEDELGRVNNREKEQADLLNQRKGKIEELISAIQDENRTEAEKLEKLNELKTLMPSVFNQYKTEKELVEHLTDVRRDYNKELREEKTLKGIKNLEDDRKRLSELKRYKELFDKSTDHGYNSLSTDEKAEYAGLAKKYRSEVNSSKGTFQLFTTGLSEMIKAAEGTISQDIEKVRADAQTQWEASVNGMNADAALAMSQSYSNLLKLAKDTGKKWAQIQGEAMPVSTEALEKRIQTLNVRIKTIQENASKDFLNDAKVAWGKAQAEVTSIIAGRNDRIKYPDEAAYKSALEKARQKEESAKKKYENLGGETKTVKGTSAVETANRLKVEKDTRERQIREYTQSLARQERQSEFEIREARISAMDEGVEKEKAAINLHYDKLIEENHRREQQWVKELQDKTQLEFETAHPDYKKKGLTSPVVTVDDLSESQKKQLKDYEDAAILYKKSSEDKLLKELLGKYRSYEQQRAAINKQFDAQRKIVENGIGADGQPLGEDIKNTALTELEKRRKEALKQVNDTEMEEMQKNSTFLIALFEDASNKSVSEINKITASTRELLAYLSTTPSEDITPKFGFTAEQLKTLKSSPKDLKAIQQAVEELYSVGVKKNPFSTLINDLKALFKTGDDKETTTKKLAKIGESASETADLIGNLAGNLSDMFEEMGNTGAADAMSGIQDAMSAISNIGQGFAKGGIVGGIASAVGEAANFIGKAFAAEARHQAALKAVMNEKIAQQRTYNLLLLEQNLAYEKASTIFGVDQYGKAANAVRVMKEAYKQLQKELEGSASQQNAFAYKSTGNAFFDRAFNRNYNVQKDVYSGLADIEVKTGHKKTGLFGWGKGKDIYSSILDVYPQLVDANGKFNASLAETIVSTREMSEEDKAALQNMIDLTRQAEEAWEEVRSYFEGIFGDLGTTLSDALVDAFRNGTDAAENFVDAVTGMLEDLAEQMIYTVTLAPYIERAQDEMLGVMKNDELTDEQKFSNYVRILDNMTDNILNQQGYYNSLLEQYRDMAADKGINLWEKDGASQSGKAGAYEAASQESITRLEGLYSSMLEHEINIDGNVEEISEGMNTAIGHLKKIEENTGESKKHLENIDKAISEMKSDIATIKRDGVKTR</sequence>
<organism evidence="3 4">
    <name type="scientific">Bacteroides fragilis str. 3998T(B)3</name>
    <dbReference type="NCBI Taxonomy" id="1339316"/>
    <lineage>
        <taxon>Bacteria</taxon>
        <taxon>Pseudomonadati</taxon>
        <taxon>Bacteroidota</taxon>
        <taxon>Bacteroidia</taxon>
        <taxon>Bacteroidales</taxon>
        <taxon>Bacteroidaceae</taxon>
        <taxon>Bacteroides</taxon>
    </lineage>
</organism>
<feature type="coiled-coil region" evidence="1">
    <location>
        <begin position="633"/>
        <end position="700"/>
    </location>
</feature>
<evidence type="ECO:0000313" key="3">
    <source>
        <dbReference type="EMBL" id="EXY90366.1"/>
    </source>
</evidence>
<accession>A0A015V4P5</accession>
<gene>
    <name evidence="3" type="ORF">M125_2970</name>
</gene>
<dbReference type="Proteomes" id="UP000020773">
    <property type="component" value="Unassembled WGS sequence"/>
</dbReference>
<keyword evidence="1" id="KW-0175">Coiled coil</keyword>
<feature type="coiled-coil region" evidence="1">
    <location>
        <begin position="360"/>
        <end position="401"/>
    </location>
</feature>
<dbReference type="RefSeq" id="WP_051997796.1">
    <property type="nucleotide sequence ID" value="NZ_JGDB01000184.1"/>
</dbReference>
<comment type="caution">
    <text evidence="3">The sequence shown here is derived from an EMBL/GenBank/DDBJ whole genome shotgun (WGS) entry which is preliminary data.</text>
</comment>
<dbReference type="InterPro" id="IPR013491">
    <property type="entry name" value="Tape_meas_N"/>
</dbReference>
<feature type="domain" description="Tape measure protein N-terminal" evidence="2">
    <location>
        <begin position="57"/>
        <end position="236"/>
    </location>
</feature>
<evidence type="ECO:0000259" key="2">
    <source>
        <dbReference type="Pfam" id="PF20155"/>
    </source>
</evidence>
<evidence type="ECO:0000313" key="4">
    <source>
        <dbReference type="Proteomes" id="UP000020773"/>
    </source>
</evidence>
<dbReference type="PATRIC" id="fig|1339316.3.peg.2831"/>
<reference evidence="3 4" key="1">
    <citation type="submission" date="2014-02" db="EMBL/GenBank/DDBJ databases">
        <authorList>
            <person name="Sears C."/>
            <person name="Carroll K."/>
            <person name="Sack B.R."/>
            <person name="Qadri F."/>
            <person name="Myers L.L."/>
            <person name="Chung G.-T."/>
            <person name="Escheverria P."/>
            <person name="Fraser C.M."/>
            <person name="Sadzewicz L."/>
            <person name="Shefchek K.A."/>
            <person name="Tallon L."/>
            <person name="Das S.P."/>
            <person name="Daugherty S."/>
            <person name="Mongodin E.F."/>
        </authorList>
    </citation>
    <scope>NUCLEOTIDE SEQUENCE [LARGE SCALE GENOMIC DNA]</scope>
    <source>
        <strain evidence="4">3998T(B)3</strain>
    </source>
</reference>
<feature type="coiled-coil region" evidence="1">
    <location>
        <begin position="1107"/>
        <end position="1134"/>
    </location>
</feature>
<evidence type="ECO:0000256" key="1">
    <source>
        <dbReference type="SAM" id="Coils"/>
    </source>
</evidence>
<proteinExistence type="predicted"/>